<accession>A0ABT7YAN5</accession>
<dbReference type="Proteomes" id="UP001171916">
    <property type="component" value="Unassembled WGS sequence"/>
</dbReference>
<evidence type="ECO:0000313" key="2">
    <source>
        <dbReference type="EMBL" id="MDN3203585.1"/>
    </source>
</evidence>
<gene>
    <name evidence="2" type="ORF">QVH07_05475</name>
</gene>
<keyword evidence="3" id="KW-1185">Reference proteome</keyword>
<dbReference type="InterPro" id="IPR029475">
    <property type="entry name" value="DUF6807"/>
</dbReference>
<evidence type="ECO:0000313" key="3">
    <source>
        <dbReference type="Proteomes" id="UP001171916"/>
    </source>
</evidence>
<evidence type="ECO:0000256" key="1">
    <source>
        <dbReference type="SAM" id="SignalP"/>
    </source>
</evidence>
<dbReference type="Pfam" id="PF14100">
    <property type="entry name" value="DUF6807"/>
    <property type="match status" value="1"/>
</dbReference>
<feature type="chain" id="PRO_5045133614" evidence="1">
    <location>
        <begin position="20"/>
        <end position="322"/>
    </location>
</feature>
<protein>
    <submittedName>
        <fullName evidence="2">PmoA family protein</fullName>
    </submittedName>
</protein>
<sequence length="322" mass="36540">MSYKKIICLCIAFSLGAHVAFGQLSGLTKTSKGYDFSLNGKVVLSYQTEKEPVPEGVDDVFSKSGFIHPLKSPSGQILTRIQPSDHYHHYGIWGPYTRATIDGREVDFWNIGDRKGRVEFAHVISEKVAGGAAELNVRQHHFDLKAEKSKQIAIKEDLRIKVKPADDNRYLVDYTTTIFTELDEGILLDDYRYGGGLGFRATEIWGRDNSTILTSEGDIRKTADGKNARWIIVKGESNSPAGQSGILFLSHNTNRAHPEPMRVWPEDNYDGKGNVFIEFCPIRHESWMILPNNKYTLKYRMIVFDGDLSPEEAENYWRDFVK</sequence>
<comment type="caution">
    <text evidence="2">The sequence shown here is derived from an EMBL/GenBank/DDBJ whole genome shotgun (WGS) entry which is preliminary data.</text>
</comment>
<proteinExistence type="predicted"/>
<keyword evidence="1" id="KW-0732">Signal</keyword>
<dbReference type="RefSeq" id="WP_289999145.1">
    <property type="nucleotide sequence ID" value="NZ_JAUEPH010000002.1"/>
</dbReference>
<organism evidence="2 3">
    <name type="scientific">Algoriphagus sediminis</name>
    <dbReference type="NCBI Taxonomy" id="3057113"/>
    <lineage>
        <taxon>Bacteria</taxon>
        <taxon>Pseudomonadati</taxon>
        <taxon>Bacteroidota</taxon>
        <taxon>Cytophagia</taxon>
        <taxon>Cytophagales</taxon>
        <taxon>Cyclobacteriaceae</taxon>
        <taxon>Algoriphagus</taxon>
    </lineage>
</organism>
<feature type="signal peptide" evidence="1">
    <location>
        <begin position="1"/>
        <end position="19"/>
    </location>
</feature>
<name>A0ABT7YAN5_9BACT</name>
<dbReference type="EMBL" id="JAUEPH010000002">
    <property type="protein sequence ID" value="MDN3203585.1"/>
    <property type="molecule type" value="Genomic_DNA"/>
</dbReference>
<reference evidence="2" key="1">
    <citation type="submission" date="2023-06" db="EMBL/GenBank/DDBJ databases">
        <title>Robiginitalea aurantiacus sp. nov. and Algoriphagus sediminis sp. nov., isolated from coastal sediment.</title>
        <authorList>
            <person name="Zhou Z.Y."/>
            <person name="An J."/>
            <person name="Jia Y.W."/>
            <person name="Du Z.J."/>
        </authorList>
    </citation>
    <scope>NUCLEOTIDE SEQUENCE</scope>
    <source>
        <strain evidence="2">C2-7</strain>
    </source>
</reference>